<dbReference type="GO" id="GO:0006913">
    <property type="term" value="P:nucleocytoplasmic transport"/>
    <property type="evidence" value="ECO:0007669"/>
    <property type="project" value="InterPro"/>
</dbReference>
<dbReference type="Proteomes" id="UP000054248">
    <property type="component" value="Unassembled WGS sequence"/>
</dbReference>
<dbReference type="GO" id="GO:0005643">
    <property type="term" value="C:nuclear pore"/>
    <property type="evidence" value="ECO:0007669"/>
    <property type="project" value="TreeGrafter"/>
</dbReference>
<dbReference type="InterPro" id="IPR045256">
    <property type="entry name" value="RanBP1_RanBD"/>
</dbReference>
<dbReference type="Gene3D" id="2.30.29.30">
    <property type="entry name" value="Pleckstrin-homology domain (PH domain)/Phosphotyrosine-binding domain (PTB)"/>
    <property type="match status" value="1"/>
</dbReference>
<dbReference type="InterPro" id="IPR011993">
    <property type="entry name" value="PH-like_dom_sf"/>
</dbReference>
<dbReference type="InterPro" id="IPR000156">
    <property type="entry name" value="Ran_bind_dom"/>
</dbReference>
<feature type="compositionally biased region" description="Basic and acidic residues" evidence="1">
    <location>
        <begin position="163"/>
        <end position="183"/>
    </location>
</feature>
<sequence length="242" mass="26689">MADNAENVHKEEEDTGGHFEPVIKLTEQIESKTHEEDEEVLFKMRAKLFRFDSVNAEWKERGTGEVRLLKHKDKKKVRLVMRRDKTLKVCANHLVTGDMKLQPNIGSDRSWVWKVAADISDGEPQAETLAIRFANSDNANLFKEAFENAQRENEATSSSADAPKTEEAKPNESPEDAEKKEEAAAPSTSEPAPAASDTAGNDENAAPASTEAKPEAASDDKAVDDLAKEVEAVKVEDKEDKA</sequence>
<feature type="compositionally biased region" description="Low complexity" evidence="1">
    <location>
        <begin position="184"/>
        <end position="199"/>
    </location>
</feature>
<reference evidence="4" key="2">
    <citation type="submission" date="2015-01" db="EMBL/GenBank/DDBJ databases">
        <title>Evolutionary Origins and Diversification of the Mycorrhizal Mutualists.</title>
        <authorList>
            <consortium name="DOE Joint Genome Institute"/>
            <consortium name="Mycorrhizal Genomics Consortium"/>
            <person name="Kohler A."/>
            <person name="Kuo A."/>
            <person name="Nagy L.G."/>
            <person name="Floudas D."/>
            <person name="Copeland A."/>
            <person name="Barry K.W."/>
            <person name="Cichocki N."/>
            <person name="Veneault-Fourrey C."/>
            <person name="LaButti K."/>
            <person name="Lindquist E.A."/>
            <person name="Lipzen A."/>
            <person name="Lundell T."/>
            <person name="Morin E."/>
            <person name="Murat C."/>
            <person name="Riley R."/>
            <person name="Ohm R."/>
            <person name="Sun H."/>
            <person name="Tunlid A."/>
            <person name="Henrissat B."/>
            <person name="Grigoriev I.V."/>
            <person name="Hibbett D.S."/>
            <person name="Martin F."/>
        </authorList>
    </citation>
    <scope>NUCLEOTIDE SEQUENCE [LARGE SCALE GENOMIC DNA]</scope>
    <source>
        <strain evidence="4">MUT 4182</strain>
    </source>
</reference>
<dbReference type="AlphaFoldDB" id="A0A0C3LAW7"/>
<evidence type="ECO:0000313" key="3">
    <source>
        <dbReference type="EMBL" id="KIO31033.1"/>
    </source>
</evidence>
<dbReference type="CDD" id="cd13179">
    <property type="entry name" value="RanBD_RanBP1"/>
    <property type="match status" value="1"/>
</dbReference>
<keyword evidence="4" id="KW-1185">Reference proteome</keyword>
<feature type="region of interest" description="Disordered" evidence="1">
    <location>
        <begin position="149"/>
        <end position="242"/>
    </location>
</feature>
<reference evidence="3 4" key="1">
    <citation type="submission" date="2014-04" db="EMBL/GenBank/DDBJ databases">
        <authorList>
            <consortium name="DOE Joint Genome Institute"/>
            <person name="Kuo A."/>
            <person name="Girlanda M."/>
            <person name="Perotto S."/>
            <person name="Kohler A."/>
            <person name="Nagy L.G."/>
            <person name="Floudas D."/>
            <person name="Copeland A."/>
            <person name="Barry K.W."/>
            <person name="Cichocki N."/>
            <person name="Veneault-Fourrey C."/>
            <person name="LaButti K."/>
            <person name="Lindquist E.A."/>
            <person name="Lipzen A."/>
            <person name="Lundell T."/>
            <person name="Morin E."/>
            <person name="Murat C."/>
            <person name="Sun H."/>
            <person name="Tunlid A."/>
            <person name="Henrissat B."/>
            <person name="Grigoriev I.V."/>
            <person name="Hibbett D.S."/>
            <person name="Martin F."/>
            <person name="Nordberg H.P."/>
            <person name="Cantor M.N."/>
            <person name="Hua S.X."/>
        </authorList>
    </citation>
    <scope>NUCLEOTIDE SEQUENCE [LARGE SCALE GENOMIC DNA]</scope>
    <source>
        <strain evidence="3 4">MUT 4182</strain>
    </source>
</reference>
<dbReference type="SMART" id="SM00160">
    <property type="entry name" value="RanBD"/>
    <property type="match status" value="1"/>
</dbReference>
<feature type="compositionally biased region" description="Basic and acidic residues" evidence="1">
    <location>
        <begin position="1"/>
        <end position="17"/>
    </location>
</feature>
<accession>A0A0C3LAW7</accession>
<feature type="compositionally biased region" description="Basic and acidic residues" evidence="1">
    <location>
        <begin position="212"/>
        <end position="242"/>
    </location>
</feature>
<dbReference type="PROSITE" id="PS50196">
    <property type="entry name" value="RANBD1"/>
    <property type="match status" value="1"/>
</dbReference>
<dbReference type="STRING" id="1051891.A0A0C3LAW7"/>
<dbReference type="OrthoDB" id="2357150at2759"/>
<protein>
    <recommendedName>
        <fullName evidence="2">RanBD1 domain-containing protein</fullName>
    </recommendedName>
</protein>
<dbReference type="InterPro" id="IPR045255">
    <property type="entry name" value="RanBP1-like"/>
</dbReference>
<feature type="region of interest" description="Disordered" evidence="1">
    <location>
        <begin position="1"/>
        <end position="23"/>
    </location>
</feature>
<organism evidence="3 4">
    <name type="scientific">Tulasnella calospora MUT 4182</name>
    <dbReference type="NCBI Taxonomy" id="1051891"/>
    <lineage>
        <taxon>Eukaryota</taxon>
        <taxon>Fungi</taxon>
        <taxon>Dikarya</taxon>
        <taxon>Basidiomycota</taxon>
        <taxon>Agaricomycotina</taxon>
        <taxon>Agaricomycetes</taxon>
        <taxon>Cantharellales</taxon>
        <taxon>Tulasnellaceae</taxon>
        <taxon>Tulasnella</taxon>
    </lineage>
</organism>
<dbReference type="SUPFAM" id="SSF50729">
    <property type="entry name" value="PH domain-like"/>
    <property type="match status" value="1"/>
</dbReference>
<evidence type="ECO:0000259" key="2">
    <source>
        <dbReference type="PROSITE" id="PS50196"/>
    </source>
</evidence>
<dbReference type="GO" id="GO:0005737">
    <property type="term" value="C:cytoplasm"/>
    <property type="evidence" value="ECO:0007669"/>
    <property type="project" value="TreeGrafter"/>
</dbReference>
<dbReference type="Pfam" id="PF00638">
    <property type="entry name" value="Ran_BP1"/>
    <property type="match status" value="1"/>
</dbReference>
<dbReference type="FunFam" id="2.30.29.30:FF:000018">
    <property type="entry name" value="E3 SUMO-protein ligase RanBP2"/>
    <property type="match status" value="1"/>
</dbReference>
<dbReference type="HOGENOM" id="CLU_067861_1_1_1"/>
<evidence type="ECO:0000256" key="1">
    <source>
        <dbReference type="SAM" id="MobiDB-lite"/>
    </source>
</evidence>
<evidence type="ECO:0000313" key="4">
    <source>
        <dbReference type="Proteomes" id="UP000054248"/>
    </source>
</evidence>
<proteinExistence type="predicted"/>
<dbReference type="PANTHER" id="PTHR23138">
    <property type="entry name" value="RAN BINDING PROTEIN"/>
    <property type="match status" value="1"/>
</dbReference>
<dbReference type="GO" id="GO:0005096">
    <property type="term" value="F:GTPase activator activity"/>
    <property type="evidence" value="ECO:0007669"/>
    <property type="project" value="TreeGrafter"/>
</dbReference>
<gene>
    <name evidence="3" type="ORF">M407DRAFT_241950</name>
</gene>
<dbReference type="EMBL" id="KN822966">
    <property type="protein sequence ID" value="KIO31033.1"/>
    <property type="molecule type" value="Genomic_DNA"/>
</dbReference>
<name>A0A0C3LAW7_9AGAM</name>
<dbReference type="PANTHER" id="PTHR23138:SF87">
    <property type="entry name" value="E3 SUMO-PROTEIN LIGASE RANBP2"/>
    <property type="match status" value="1"/>
</dbReference>
<feature type="domain" description="RanBD1" evidence="2">
    <location>
        <begin position="18"/>
        <end position="155"/>
    </location>
</feature>